<dbReference type="AlphaFoldDB" id="A0A1H8HPK5"/>
<dbReference type="OrthoDB" id="2575320at2"/>
<evidence type="ECO:0000313" key="1">
    <source>
        <dbReference type="EMBL" id="SEN57648.1"/>
    </source>
</evidence>
<accession>A0A1H8HPK5</accession>
<gene>
    <name evidence="1" type="ORF">SAMN04488505_111115</name>
</gene>
<evidence type="ECO:0000313" key="2">
    <source>
        <dbReference type="Proteomes" id="UP000198984"/>
    </source>
</evidence>
<name>A0A1H8HPK5_9BACT</name>
<dbReference type="STRING" id="573321.SAMN04488505_111115"/>
<dbReference type="Proteomes" id="UP000198984">
    <property type="component" value="Unassembled WGS sequence"/>
</dbReference>
<dbReference type="EMBL" id="FOBB01000011">
    <property type="protein sequence ID" value="SEN57648.1"/>
    <property type="molecule type" value="Genomic_DNA"/>
</dbReference>
<reference evidence="1 2" key="1">
    <citation type="submission" date="2016-10" db="EMBL/GenBank/DDBJ databases">
        <authorList>
            <person name="de Groot N.N."/>
        </authorList>
    </citation>
    <scope>NUCLEOTIDE SEQUENCE [LARGE SCALE GENOMIC DNA]</scope>
    <source>
        <strain evidence="1 2">DSM 21039</strain>
    </source>
</reference>
<protein>
    <submittedName>
        <fullName evidence="1">Uncharacterized protein</fullName>
    </submittedName>
</protein>
<organism evidence="1 2">
    <name type="scientific">Chitinophaga rupis</name>
    <dbReference type="NCBI Taxonomy" id="573321"/>
    <lineage>
        <taxon>Bacteria</taxon>
        <taxon>Pseudomonadati</taxon>
        <taxon>Bacteroidota</taxon>
        <taxon>Chitinophagia</taxon>
        <taxon>Chitinophagales</taxon>
        <taxon>Chitinophagaceae</taxon>
        <taxon>Chitinophaga</taxon>
    </lineage>
</organism>
<keyword evidence="2" id="KW-1185">Reference proteome</keyword>
<proteinExistence type="predicted"/>
<sequence>MRNFLLTPAERQVAFDAAWIYHKNSVITKVMELFGAVHRELEKQAPVAAFPVPCLQQGGKISKGERYKELPYVILDYPRYFSQEAVWAFRTMFWWGHYFSCTLHLAGTVKIHYASALKAGYGTLVAQGFQVYMQDDPWMHDFENGNYRAVAAFTPQEWDTWVEQKDFIKLAKPFALEIWEKIIPEAVACYTTLLAIING</sequence>
<dbReference type="RefSeq" id="WP_089920206.1">
    <property type="nucleotide sequence ID" value="NZ_FOBB01000011.1"/>
</dbReference>